<gene>
    <name evidence="2" type="ORF">BU26DRAFT_345855</name>
</gene>
<dbReference type="RefSeq" id="XP_033682328.1">
    <property type="nucleotide sequence ID" value="XM_033822378.1"/>
</dbReference>
<organism evidence="2 3">
    <name type="scientific">Trematosphaeria pertusa</name>
    <dbReference type="NCBI Taxonomy" id="390896"/>
    <lineage>
        <taxon>Eukaryota</taxon>
        <taxon>Fungi</taxon>
        <taxon>Dikarya</taxon>
        <taxon>Ascomycota</taxon>
        <taxon>Pezizomycotina</taxon>
        <taxon>Dothideomycetes</taxon>
        <taxon>Pleosporomycetidae</taxon>
        <taxon>Pleosporales</taxon>
        <taxon>Massarineae</taxon>
        <taxon>Trematosphaeriaceae</taxon>
        <taxon>Trematosphaeria</taxon>
    </lineage>
</organism>
<name>A0A6A6I9R0_9PLEO</name>
<evidence type="ECO:0000313" key="3">
    <source>
        <dbReference type="Proteomes" id="UP000800094"/>
    </source>
</evidence>
<protein>
    <submittedName>
        <fullName evidence="2">Uncharacterized protein</fullName>
    </submittedName>
</protein>
<reference evidence="2" key="1">
    <citation type="journal article" date="2020" name="Stud. Mycol.">
        <title>101 Dothideomycetes genomes: a test case for predicting lifestyles and emergence of pathogens.</title>
        <authorList>
            <person name="Haridas S."/>
            <person name="Albert R."/>
            <person name="Binder M."/>
            <person name="Bloem J."/>
            <person name="Labutti K."/>
            <person name="Salamov A."/>
            <person name="Andreopoulos B."/>
            <person name="Baker S."/>
            <person name="Barry K."/>
            <person name="Bills G."/>
            <person name="Bluhm B."/>
            <person name="Cannon C."/>
            <person name="Castanera R."/>
            <person name="Culley D."/>
            <person name="Daum C."/>
            <person name="Ezra D."/>
            <person name="Gonzalez J."/>
            <person name="Henrissat B."/>
            <person name="Kuo A."/>
            <person name="Liang C."/>
            <person name="Lipzen A."/>
            <person name="Lutzoni F."/>
            <person name="Magnuson J."/>
            <person name="Mondo S."/>
            <person name="Nolan M."/>
            <person name="Ohm R."/>
            <person name="Pangilinan J."/>
            <person name="Park H.-J."/>
            <person name="Ramirez L."/>
            <person name="Alfaro M."/>
            <person name="Sun H."/>
            <person name="Tritt A."/>
            <person name="Yoshinaga Y."/>
            <person name="Zwiers L.-H."/>
            <person name="Turgeon B."/>
            <person name="Goodwin S."/>
            <person name="Spatafora J."/>
            <person name="Crous P."/>
            <person name="Grigoriev I."/>
        </authorList>
    </citation>
    <scope>NUCLEOTIDE SEQUENCE</scope>
    <source>
        <strain evidence="2">CBS 122368</strain>
    </source>
</reference>
<evidence type="ECO:0000256" key="1">
    <source>
        <dbReference type="SAM" id="Phobius"/>
    </source>
</evidence>
<dbReference type="EMBL" id="ML987197">
    <property type="protein sequence ID" value="KAF2247324.1"/>
    <property type="molecule type" value="Genomic_DNA"/>
</dbReference>
<dbReference type="AlphaFoldDB" id="A0A6A6I9R0"/>
<keyword evidence="3" id="KW-1185">Reference proteome</keyword>
<dbReference type="Proteomes" id="UP000800094">
    <property type="component" value="Unassembled WGS sequence"/>
</dbReference>
<feature type="transmembrane region" description="Helical" evidence="1">
    <location>
        <begin position="40"/>
        <end position="58"/>
    </location>
</feature>
<keyword evidence="1" id="KW-1133">Transmembrane helix</keyword>
<dbReference type="GeneID" id="54575708"/>
<keyword evidence="1" id="KW-0472">Membrane</keyword>
<proteinExistence type="predicted"/>
<evidence type="ECO:0000313" key="2">
    <source>
        <dbReference type="EMBL" id="KAF2247324.1"/>
    </source>
</evidence>
<keyword evidence="1" id="KW-0812">Transmembrane</keyword>
<sequence length="74" mass="8601">MALRISRTAHRFPTPHVSLASTHYKPRRLNWSTWRYVRQFRLYIAACISIIVMATPSCTRMGKQAELCDCRCAT</sequence>
<accession>A0A6A6I9R0</accession>